<dbReference type="GO" id="GO:0009507">
    <property type="term" value="C:chloroplast"/>
    <property type="evidence" value="ECO:0007669"/>
    <property type="project" value="UniProtKB-ARBA"/>
</dbReference>
<evidence type="ECO:0000256" key="2">
    <source>
        <dbReference type="ARBA" id="ARBA00023122"/>
    </source>
</evidence>
<gene>
    <name evidence="5" type="ORF">ACJIZ3_010165</name>
</gene>
<dbReference type="EMBL" id="JBJXBP010000004">
    <property type="protein sequence ID" value="KAL3835429.1"/>
    <property type="molecule type" value="Genomic_DNA"/>
</dbReference>
<dbReference type="InterPro" id="IPR050511">
    <property type="entry name" value="AMPK_gamma/SDS23_families"/>
</dbReference>
<evidence type="ECO:0000256" key="3">
    <source>
        <dbReference type="PROSITE-ProRule" id="PRU00703"/>
    </source>
</evidence>
<feature type="domain" description="CBS" evidence="4">
    <location>
        <begin position="348"/>
        <end position="404"/>
    </location>
</feature>
<dbReference type="SMART" id="SM00116">
    <property type="entry name" value="CBS"/>
    <property type="match status" value="3"/>
</dbReference>
<dbReference type="Proteomes" id="UP001634393">
    <property type="component" value="Unassembled WGS sequence"/>
</dbReference>
<feature type="domain" description="CBS" evidence="4">
    <location>
        <begin position="164"/>
        <end position="227"/>
    </location>
</feature>
<dbReference type="PANTHER" id="PTHR13780:SF131">
    <property type="entry name" value="SUCROSE NONFERMENTING 4-LIKE PROTEIN ISOFORM X1"/>
    <property type="match status" value="1"/>
</dbReference>
<reference evidence="5 6" key="1">
    <citation type="submission" date="2024-12" db="EMBL/GenBank/DDBJ databases">
        <title>The unique morphological basis and parallel evolutionary history of personate flowers in Penstemon.</title>
        <authorList>
            <person name="Depatie T.H."/>
            <person name="Wessinger C.A."/>
        </authorList>
    </citation>
    <scope>NUCLEOTIDE SEQUENCE [LARGE SCALE GENOMIC DNA]</scope>
    <source>
        <strain evidence="5">WTNN_2</strain>
        <tissue evidence="5">Leaf</tissue>
    </source>
</reference>
<organism evidence="5 6">
    <name type="scientific">Penstemon smallii</name>
    <dbReference type="NCBI Taxonomy" id="265156"/>
    <lineage>
        <taxon>Eukaryota</taxon>
        <taxon>Viridiplantae</taxon>
        <taxon>Streptophyta</taxon>
        <taxon>Embryophyta</taxon>
        <taxon>Tracheophyta</taxon>
        <taxon>Spermatophyta</taxon>
        <taxon>Magnoliopsida</taxon>
        <taxon>eudicotyledons</taxon>
        <taxon>Gunneridae</taxon>
        <taxon>Pentapetalae</taxon>
        <taxon>asterids</taxon>
        <taxon>lamiids</taxon>
        <taxon>Lamiales</taxon>
        <taxon>Plantaginaceae</taxon>
        <taxon>Cheloneae</taxon>
        <taxon>Penstemon</taxon>
    </lineage>
</organism>
<dbReference type="InterPro" id="IPR046342">
    <property type="entry name" value="CBS_dom_sf"/>
</dbReference>
<evidence type="ECO:0000313" key="6">
    <source>
        <dbReference type="Proteomes" id="UP001634393"/>
    </source>
</evidence>
<dbReference type="SUPFAM" id="SSF54631">
    <property type="entry name" value="CBS-domain pair"/>
    <property type="match status" value="2"/>
</dbReference>
<sequence length="478" mass="53770">MYSLCLFNEKEKKTNSGKSEVKMVQTQFTWRYGGHQVFLCGSFNRWSERIQMSLIEGSGTTFQRAIDLPPGCYQYKFLVDGTWKVDQLQICEPDEYGTMNNIVLVSGTELMPPDFTAEASTIRVNARVMGSSSVDPHIASSEIEMDVFRQVLSIHLLSSTAYELIPISGKVAVLDVDVDVEQAFHVMYEMGLMVVPLRDENRGEMAGMLTASDFILILRQLHRNRTMFSNQELERRTVSSWKSWKLQNHREMKGTLIPLPRRPLIHAGPDESLGDVASRILQNNICSVPILHSENGSCPRLLHVTCLAGILENICRHIRNHLGYLPLLQQPVGFLAIGTWAIEVGRASGRPLLTLHPNDSLNTALTLLVEAQISSVPIVDGEGNLINMYSRSDITSLAKDNLYTRVQLDQMTISQVLEVTGEAGRIRYRTCTRSDSLYWVMELLSAPDVRRVIVVDASSCCRVEGIITLKDVFNFFVR</sequence>
<dbReference type="PANTHER" id="PTHR13780">
    <property type="entry name" value="AMP-ACTIVATED PROTEIN KINASE, GAMMA REGULATORY SUBUNIT"/>
    <property type="match status" value="1"/>
</dbReference>
<dbReference type="PROSITE" id="PS51371">
    <property type="entry name" value="CBS"/>
    <property type="match status" value="3"/>
</dbReference>
<keyword evidence="1" id="KW-0677">Repeat</keyword>
<accession>A0ABD3TEL4</accession>
<dbReference type="InterPro" id="IPR014756">
    <property type="entry name" value="Ig_E-set"/>
</dbReference>
<dbReference type="CDD" id="cd02859">
    <property type="entry name" value="E_set_AMPKbeta_like_N"/>
    <property type="match status" value="1"/>
</dbReference>
<dbReference type="Gene3D" id="2.60.40.10">
    <property type="entry name" value="Immunoglobulins"/>
    <property type="match status" value="1"/>
</dbReference>
<dbReference type="InterPro" id="IPR013783">
    <property type="entry name" value="Ig-like_fold"/>
</dbReference>
<evidence type="ECO:0000256" key="1">
    <source>
        <dbReference type="ARBA" id="ARBA00022737"/>
    </source>
</evidence>
<evidence type="ECO:0000313" key="5">
    <source>
        <dbReference type="EMBL" id="KAL3835429.1"/>
    </source>
</evidence>
<dbReference type="InterPro" id="IPR032640">
    <property type="entry name" value="AMPK1_CBM"/>
</dbReference>
<dbReference type="AlphaFoldDB" id="A0ABD3TEL4"/>
<comment type="caution">
    <text evidence="5">The sequence shown here is derived from an EMBL/GenBank/DDBJ whole genome shotgun (WGS) entry which is preliminary data.</text>
</comment>
<dbReference type="Gene3D" id="3.10.580.10">
    <property type="entry name" value="CBS-domain"/>
    <property type="match status" value="2"/>
</dbReference>
<evidence type="ECO:0000259" key="4">
    <source>
        <dbReference type="PROSITE" id="PS51371"/>
    </source>
</evidence>
<dbReference type="InterPro" id="IPR000644">
    <property type="entry name" value="CBS_dom"/>
</dbReference>
<proteinExistence type="predicted"/>
<protein>
    <recommendedName>
        <fullName evidence="4">CBS domain-containing protein</fullName>
    </recommendedName>
</protein>
<keyword evidence="6" id="KW-1185">Reference proteome</keyword>
<dbReference type="Pfam" id="PF00571">
    <property type="entry name" value="CBS"/>
    <property type="match status" value="3"/>
</dbReference>
<keyword evidence="2 3" id="KW-0129">CBS domain</keyword>
<dbReference type="Pfam" id="PF16561">
    <property type="entry name" value="AMPK1_CBM"/>
    <property type="match status" value="1"/>
</dbReference>
<name>A0ABD3TEL4_9LAMI</name>
<feature type="domain" description="CBS" evidence="4">
    <location>
        <begin position="423"/>
        <end position="478"/>
    </location>
</feature>
<dbReference type="SUPFAM" id="SSF81296">
    <property type="entry name" value="E set domains"/>
    <property type="match status" value="1"/>
</dbReference>